<keyword evidence="4" id="KW-0560">Oxidoreductase</keyword>
<dbReference type="InterPro" id="IPR043133">
    <property type="entry name" value="GTP-CH-I_C/QueF"/>
</dbReference>
<name>A0A6J5PD32_9CAUD</name>
<keyword evidence="2" id="KW-0671">Queuosine biosynthesis</keyword>
<dbReference type="Pfam" id="PF14489">
    <property type="entry name" value="QueF"/>
    <property type="match status" value="1"/>
</dbReference>
<dbReference type="SUPFAM" id="SSF55620">
    <property type="entry name" value="Tetrahydrobiopterin biosynthesis enzymes-like"/>
    <property type="match status" value="1"/>
</dbReference>
<dbReference type="InterPro" id="IPR050084">
    <property type="entry name" value="NADPH_dep_7-cyano-7-deazaG_red"/>
</dbReference>
<reference evidence="5" key="1">
    <citation type="submission" date="2020-05" db="EMBL/GenBank/DDBJ databases">
        <authorList>
            <person name="Chiriac C."/>
            <person name="Salcher M."/>
            <person name="Ghai R."/>
            <person name="Kavagutti S V."/>
        </authorList>
    </citation>
    <scope>NUCLEOTIDE SEQUENCE</scope>
</reference>
<keyword evidence="1" id="KW-0963">Cytoplasm</keyword>
<proteinExistence type="inferred from homology"/>
<protein>
    <submittedName>
        <fullName evidence="5">COG0780 Enzyme related to GTP cyclohydrolase I</fullName>
    </submittedName>
</protein>
<evidence type="ECO:0000256" key="1">
    <source>
        <dbReference type="ARBA" id="ARBA00022490"/>
    </source>
</evidence>
<sequence length="143" mass="16507">MTTLKNLKQSAENKTLYEQLINGEMTGFEVLERFPKPESLFTNSLSLNLVINEFTSLCPVTGQPDFATIEIDYIVNEWCVESKALKLYMLSYRNKRDFHEACVTTILNDLVTLLDPIYIRVIGKFYPRGGIPFHPTVEYFREG</sequence>
<evidence type="ECO:0000313" key="6">
    <source>
        <dbReference type="EMBL" id="CAB5226711.1"/>
    </source>
</evidence>
<dbReference type="PANTHER" id="PTHR34354">
    <property type="entry name" value="NADPH-DEPENDENT 7-CYANO-7-DEAZAGUANINE REDUCTASE"/>
    <property type="match status" value="1"/>
</dbReference>
<dbReference type="Gene3D" id="3.30.1130.10">
    <property type="match status" value="1"/>
</dbReference>
<keyword evidence="5" id="KW-0378">Hydrolase</keyword>
<dbReference type="EMBL" id="LR796837">
    <property type="protein sequence ID" value="CAB4169032.1"/>
    <property type="molecule type" value="Genomic_DNA"/>
</dbReference>
<organism evidence="5">
    <name type="scientific">uncultured Caudovirales phage</name>
    <dbReference type="NCBI Taxonomy" id="2100421"/>
    <lineage>
        <taxon>Viruses</taxon>
        <taxon>Duplodnaviria</taxon>
        <taxon>Heunggongvirae</taxon>
        <taxon>Uroviricota</taxon>
        <taxon>Caudoviricetes</taxon>
        <taxon>Peduoviridae</taxon>
        <taxon>Maltschvirus</taxon>
        <taxon>Maltschvirus maltsch</taxon>
    </lineage>
</organism>
<dbReference type="NCBIfam" id="TIGR03139">
    <property type="entry name" value="QueF-II"/>
    <property type="match status" value="1"/>
</dbReference>
<evidence type="ECO:0000256" key="3">
    <source>
        <dbReference type="ARBA" id="ARBA00022857"/>
    </source>
</evidence>
<evidence type="ECO:0000313" key="5">
    <source>
        <dbReference type="EMBL" id="CAB4169032.1"/>
    </source>
</evidence>
<dbReference type="GO" id="GO:0033739">
    <property type="term" value="F:preQ1 synthase activity"/>
    <property type="evidence" value="ECO:0007669"/>
    <property type="project" value="InterPro"/>
</dbReference>
<dbReference type="GO" id="GO:0016787">
    <property type="term" value="F:hydrolase activity"/>
    <property type="evidence" value="ECO:0007669"/>
    <property type="project" value="UniProtKB-KW"/>
</dbReference>
<dbReference type="GO" id="GO:0008616">
    <property type="term" value="P:tRNA queuosine(34) biosynthetic process"/>
    <property type="evidence" value="ECO:0007669"/>
    <property type="project" value="UniProtKB-KW"/>
</dbReference>
<dbReference type="EMBL" id="LR798364">
    <property type="protein sequence ID" value="CAB5226711.1"/>
    <property type="molecule type" value="Genomic_DNA"/>
</dbReference>
<dbReference type="InterPro" id="IPR016856">
    <property type="entry name" value="QueF_type1"/>
</dbReference>
<dbReference type="PIRSF" id="PIRSF027377">
    <property type="entry name" value="Nitrile_oxidored_QueF"/>
    <property type="match status" value="1"/>
</dbReference>
<evidence type="ECO:0000256" key="2">
    <source>
        <dbReference type="ARBA" id="ARBA00022785"/>
    </source>
</evidence>
<dbReference type="PANTHER" id="PTHR34354:SF1">
    <property type="entry name" value="NADPH-DEPENDENT 7-CYANO-7-DEAZAGUANINE REDUCTASE"/>
    <property type="match status" value="1"/>
</dbReference>
<accession>A0A6J5PD32</accession>
<dbReference type="HAMAP" id="MF_00818">
    <property type="entry name" value="QueF_type1"/>
    <property type="match status" value="1"/>
</dbReference>
<gene>
    <name evidence="6" type="ORF">UFOVP1516_12</name>
    <name evidence="5" type="ORF">UFOVP887_32</name>
</gene>
<evidence type="ECO:0000256" key="4">
    <source>
        <dbReference type="ARBA" id="ARBA00023002"/>
    </source>
</evidence>
<dbReference type="InterPro" id="IPR029500">
    <property type="entry name" value="QueF"/>
</dbReference>
<keyword evidence="3" id="KW-0521">NADP</keyword>